<dbReference type="Pfam" id="PF01593">
    <property type="entry name" value="Amino_oxidase"/>
    <property type="match status" value="2"/>
</dbReference>
<name>A0A7D9HTW8_PARCT</name>
<feature type="domain" description="Amine oxidase" evidence="1">
    <location>
        <begin position="128"/>
        <end position="204"/>
    </location>
</feature>
<dbReference type="SUPFAM" id="SSF51905">
    <property type="entry name" value="FAD/NAD(P)-binding domain"/>
    <property type="match status" value="1"/>
</dbReference>
<protein>
    <submittedName>
        <fullName evidence="2">Flavin monoamine oxidase family</fullName>
    </submittedName>
</protein>
<feature type="non-terminal residue" evidence="2">
    <location>
        <position position="1"/>
    </location>
</feature>
<evidence type="ECO:0000259" key="1">
    <source>
        <dbReference type="Pfam" id="PF01593"/>
    </source>
</evidence>
<sequence length="656" mass="75211">GYWRNMQVFRESDLLRGQSGVCNFTTFNYVTKSPKCNNKMATSYMLDHRRFWAKAKPLKTRILEGSEVIQQSDYLKDFLLLIQSDGLEAAYLEYGDDEPRPPPPESASLKSPKDVTYDYDVIVVGAGMAGLSAAYELKKAGLSVIILEQTDRYGGRLFTYGPESGLAPGLFGEAGAMRLPGNLAGTTERPHFLTDAYIKEFSLAIKAFPNYDANGLTHIYGFPTEKSNEWEEHYFNRVWPNWKDGMHNDMKEKIKDIGAYYDETTKIVTDQLKTWLRNAPDIDHEMIVWKKWINIWSQFTLESFLRSNIDVIYAKVPEECRQDLDVDTLAKLLPWSNDAVRGYAVFTYTPFLDNSLVQYLRDQLGHWWSPDMHCLVGGMHSLADGFFSDDVLKTDDLVKHAQAFKFSYYSVPWRPKDDWVKVSCYAKNDQSLPDKTYTARAVIVTTTVNILRQLTFEPLVEDKNAKHEQRKSLQAIDDINTAPSTKIFLQTQTRFWEDAKYNIQGGFSKTNLPIGQIHYVKPDPEYVESTKQGIILVYTWNNDALIFGSMTKDQVKKEAIEQVKHIHKEIMEENMVEKSVVHAWYNQPSYQGAFGFLKTSQFNNVRTLWEPMGNVHFAGETLSFAAGWIQGALESGLKAAYQVYARGKKRTTRKEK</sequence>
<dbReference type="SUPFAM" id="SSF54373">
    <property type="entry name" value="FAD-linked reductases, C-terminal domain"/>
    <property type="match status" value="1"/>
</dbReference>
<dbReference type="GO" id="GO:0001716">
    <property type="term" value="F:L-amino-acid oxidase activity"/>
    <property type="evidence" value="ECO:0007669"/>
    <property type="project" value="TreeGrafter"/>
</dbReference>
<dbReference type="EMBL" id="CACRXK020001357">
    <property type="protein sequence ID" value="CAB3988641.1"/>
    <property type="molecule type" value="Genomic_DNA"/>
</dbReference>
<dbReference type="InterPro" id="IPR050281">
    <property type="entry name" value="Flavin_monoamine_oxidase"/>
</dbReference>
<dbReference type="PANTHER" id="PTHR10742:SF342">
    <property type="entry name" value="AMINE OXIDASE"/>
    <property type="match status" value="1"/>
</dbReference>
<dbReference type="InterPro" id="IPR002937">
    <property type="entry name" value="Amino_oxidase"/>
</dbReference>
<dbReference type="PANTHER" id="PTHR10742">
    <property type="entry name" value="FLAVIN MONOAMINE OXIDASE"/>
    <property type="match status" value="1"/>
</dbReference>
<comment type="caution">
    <text evidence="2">The sequence shown here is derived from an EMBL/GenBank/DDBJ whole genome shotgun (WGS) entry which is preliminary data.</text>
</comment>
<keyword evidence="3" id="KW-1185">Reference proteome</keyword>
<evidence type="ECO:0000313" key="3">
    <source>
        <dbReference type="Proteomes" id="UP001152795"/>
    </source>
</evidence>
<dbReference type="OrthoDB" id="5980077at2759"/>
<reference evidence="2" key="1">
    <citation type="submission" date="2020-04" db="EMBL/GenBank/DDBJ databases">
        <authorList>
            <person name="Alioto T."/>
            <person name="Alioto T."/>
            <person name="Gomez Garrido J."/>
        </authorList>
    </citation>
    <scope>NUCLEOTIDE SEQUENCE</scope>
    <source>
        <strain evidence="2">A484AB</strain>
    </source>
</reference>
<feature type="domain" description="Amine oxidase" evidence="1">
    <location>
        <begin position="435"/>
        <end position="643"/>
    </location>
</feature>
<dbReference type="InterPro" id="IPR036188">
    <property type="entry name" value="FAD/NAD-bd_sf"/>
</dbReference>
<dbReference type="Gene3D" id="3.50.50.60">
    <property type="entry name" value="FAD/NAD(P)-binding domain"/>
    <property type="match status" value="2"/>
</dbReference>
<organism evidence="2 3">
    <name type="scientific">Paramuricea clavata</name>
    <name type="common">Red gorgonian</name>
    <name type="synonym">Violescent sea-whip</name>
    <dbReference type="NCBI Taxonomy" id="317549"/>
    <lineage>
        <taxon>Eukaryota</taxon>
        <taxon>Metazoa</taxon>
        <taxon>Cnidaria</taxon>
        <taxon>Anthozoa</taxon>
        <taxon>Octocorallia</taxon>
        <taxon>Malacalcyonacea</taxon>
        <taxon>Plexauridae</taxon>
        <taxon>Paramuricea</taxon>
    </lineage>
</organism>
<accession>A0A7D9HTW8</accession>
<dbReference type="GO" id="GO:0009063">
    <property type="term" value="P:amino acid catabolic process"/>
    <property type="evidence" value="ECO:0007669"/>
    <property type="project" value="TreeGrafter"/>
</dbReference>
<gene>
    <name evidence="2" type="ORF">PACLA_8A073729</name>
</gene>
<dbReference type="Gene3D" id="3.90.660.10">
    <property type="match status" value="2"/>
</dbReference>
<evidence type="ECO:0000313" key="2">
    <source>
        <dbReference type="EMBL" id="CAB3988641.1"/>
    </source>
</evidence>
<dbReference type="AlphaFoldDB" id="A0A7D9HTW8"/>
<dbReference type="Proteomes" id="UP001152795">
    <property type="component" value="Unassembled WGS sequence"/>
</dbReference>
<proteinExistence type="predicted"/>